<evidence type="ECO:0000313" key="1">
    <source>
        <dbReference type="EMBL" id="HFZ09300.1"/>
    </source>
</evidence>
<comment type="caution">
    <text evidence="1">The sequence shown here is derived from an EMBL/GenBank/DDBJ whole genome shotgun (WGS) entry which is preliminary data.</text>
</comment>
<proteinExistence type="predicted"/>
<organism evidence="1">
    <name type="scientific">candidate division CPR3 bacterium</name>
    <dbReference type="NCBI Taxonomy" id="2268181"/>
    <lineage>
        <taxon>Bacteria</taxon>
        <taxon>Bacteria division CPR3</taxon>
    </lineage>
</organism>
<dbReference type="EMBL" id="DTGG01000124">
    <property type="protein sequence ID" value="HFZ09300.1"/>
    <property type="molecule type" value="Genomic_DNA"/>
</dbReference>
<sequence length="78" mass="8993">MDSSEFVKKKEELRMLVQRSVLFRAVPENLKKFENELNILEQSASSEKIISYLITLFRELEQQTTTTVSALKQIISGS</sequence>
<dbReference type="AlphaFoldDB" id="A0A7V3N6E4"/>
<accession>A0A7V3N6E4</accession>
<reference evidence="1" key="1">
    <citation type="journal article" date="2020" name="mSystems">
        <title>Genome- and Community-Level Interaction Insights into Carbon Utilization and Element Cycling Functions of Hydrothermarchaeota in Hydrothermal Sediment.</title>
        <authorList>
            <person name="Zhou Z."/>
            <person name="Liu Y."/>
            <person name="Xu W."/>
            <person name="Pan J."/>
            <person name="Luo Z.H."/>
            <person name="Li M."/>
        </authorList>
    </citation>
    <scope>NUCLEOTIDE SEQUENCE [LARGE SCALE GENOMIC DNA]</scope>
    <source>
        <strain evidence="1">SpSt-757</strain>
    </source>
</reference>
<protein>
    <submittedName>
        <fullName evidence="1">Uncharacterized protein</fullName>
    </submittedName>
</protein>
<gene>
    <name evidence="1" type="ORF">ENV41_04125</name>
</gene>
<name>A0A7V3N6E4_UNCC3</name>